<dbReference type="GO" id="GO:0019901">
    <property type="term" value="F:protein kinase binding"/>
    <property type="evidence" value="ECO:0007669"/>
    <property type="project" value="TreeGrafter"/>
</dbReference>
<dbReference type="Pfam" id="PF15787">
    <property type="entry name" value="DUF4704"/>
    <property type="match status" value="1"/>
</dbReference>
<dbReference type="PANTHER" id="PTHR13743:SF162">
    <property type="entry name" value="NEUROBEACHIN"/>
    <property type="match status" value="1"/>
</dbReference>
<dbReference type="InterPro" id="IPR050865">
    <property type="entry name" value="BEACH_Domain"/>
</dbReference>
<dbReference type="InterPro" id="IPR031570">
    <property type="entry name" value="NBEA/BDCP_DUF4704"/>
</dbReference>
<dbReference type="GO" id="GO:0008104">
    <property type="term" value="P:intracellular protein localization"/>
    <property type="evidence" value="ECO:0007669"/>
    <property type="project" value="TreeGrafter"/>
</dbReference>
<evidence type="ECO:0000259" key="1">
    <source>
        <dbReference type="Pfam" id="PF15787"/>
    </source>
</evidence>
<feature type="non-terminal residue" evidence="2">
    <location>
        <position position="1"/>
    </location>
</feature>
<accession>A0A3M7RJ88</accession>
<reference evidence="2 3" key="1">
    <citation type="journal article" date="2018" name="Sci. Rep.">
        <title>Genomic signatures of local adaptation to the degree of environmental predictability in rotifers.</title>
        <authorList>
            <person name="Franch-Gras L."/>
            <person name="Hahn C."/>
            <person name="Garcia-Roger E.M."/>
            <person name="Carmona M.J."/>
            <person name="Serra M."/>
            <person name="Gomez A."/>
        </authorList>
    </citation>
    <scope>NUCLEOTIDE SEQUENCE [LARGE SCALE GENOMIC DNA]</scope>
    <source>
        <strain evidence="2">HYR1</strain>
    </source>
</reference>
<dbReference type="EMBL" id="REGN01003246">
    <property type="protein sequence ID" value="RNA23632.1"/>
    <property type="molecule type" value="Genomic_DNA"/>
</dbReference>
<dbReference type="SUPFAM" id="SSF48371">
    <property type="entry name" value="ARM repeat"/>
    <property type="match status" value="1"/>
</dbReference>
<dbReference type="PANTHER" id="PTHR13743">
    <property type="entry name" value="BEIGE/BEACH-RELATED"/>
    <property type="match status" value="1"/>
</dbReference>
<dbReference type="AlphaFoldDB" id="A0A3M7RJ88"/>
<dbReference type="GO" id="GO:0016020">
    <property type="term" value="C:membrane"/>
    <property type="evidence" value="ECO:0007669"/>
    <property type="project" value="TreeGrafter"/>
</dbReference>
<keyword evidence="3" id="KW-1185">Reference proteome</keyword>
<feature type="non-terminal residue" evidence="2">
    <location>
        <position position="109"/>
    </location>
</feature>
<feature type="domain" description="DUF4704" evidence="1">
    <location>
        <begin position="1"/>
        <end position="109"/>
    </location>
</feature>
<dbReference type="OrthoDB" id="26681at2759"/>
<gene>
    <name evidence="2" type="ORF">BpHYR1_015525</name>
</gene>
<sequence length="109" mass="12580">NENIIDVLKLVVTLMNEHPPSMIPAFDSKLGIRTVMKLLGSESETIRLQTLKLLGFFLQKSTFKRKSENMSTYNLFSLISDKLSIYSHDFSMSLYNTLYDILVERTINQ</sequence>
<dbReference type="Proteomes" id="UP000276133">
    <property type="component" value="Unassembled WGS sequence"/>
</dbReference>
<name>A0A3M7RJ88_BRAPC</name>
<dbReference type="GO" id="GO:0005829">
    <property type="term" value="C:cytosol"/>
    <property type="evidence" value="ECO:0007669"/>
    <property type="project" value="TreeGrafter"/>
</dbReference>
<evidence type="ECO:0000313" key="3">
    <source>
        <dbReference type="Proteomes" id="UP000276133"/>
    </source>
</evidence>
<organism evidence="2 3">
    <name type="scientific">Brachionus plicatilis</name>
    <name type="common">Marine rotifer</name>
    <name type="synonym">Brachionus muelleri</name>
    <dbReference type="NCBI Taxonomy" id="10195"/>
    <lineage>
        <taxon>Eukaryota</taxon>
        <taxon>Metazoa</taxon>
        <taxon>Spiralia</taxon>
        <taxon>Gnathifera</taxon>
        <taxon>Rotifera</taxon>
        <taxon>Eurotatoria</taxon>
        <taxon>Monogononta</taxon>
        <taxon>Pseudotrocha</taxon>
        <taxon>Ploima</taxon>
        <taxon>Brachionidae</taxon>
        <taxon>Brachionus</taxon>
    </lineage>
</organism>
<evidence type="ECO:0000313" key="2">
    <source>
        <dbReference type="EMBL" id="RNA23632.1"/>
    </source>
</evidence>
<dbReference type="STRING" id="10195.A0A3M7RJ88"/>
<dbReference type="InterPro" id="IPR016024">
    <property type="entry name" value="ARM-type_fold"/>
</dbReference>
<proteinExistence type="predicted"/>
<protein>
    <submittedName>
        <fullName evidence="2">Neurobeachin</fullName>
    </submittedName>
</protein>
<comment type="caution">
    <text evidence="2">The sequence shown here is derived from an EMBL/GenBank/DDBJ whole genome shotgun (WGS) entry which is preliminary data.</text>
</comment>